<feature type="transmembrane region" description="Helical" evidence="1">
    <location>
        <begin position="117"/>
        <end position="135"/>
    </location>
</feature>
<keyword evidence="1" id="KW-1133">Transmembrane helix</keyword>
<dbReference type="AlphaFoldDB" id="Q4U8W6"/>
<feature type="transmembrane region" description="Helical" evidence="1">
    <location>
        <begin position="246"/>
        <end position="264"/>
    </location>
</feature>
<dbReference type="OrthoDB" id="364226at2759"/>
<organism evidence="2 3">
    <name type="scientific">Theileria annulata</name>
    <dbReference type="NCBI Taxonomy" id="5874"/>
    <lineage>
        <taxon>Eukaryota</taxon>
        <taxon>Sar</taxon>
        <taxon>Alveolata</taxon>
        <taxon>Apicomplexa</taxon>
        <taxon>Aconoidasida</taxon>
        <taxon>Piroplasmida</taxon>
        <taxon>Theileriidae</taxon>
        <taxon>Theileria</taxon>
    </lineage>
</organism>
<dbReference type="GeneID" id="3862625"/>
<feature type="transmembrane region" description="Helical" evidence="1">
    <location>
        <begin position="69"/>
        <end position="89"/>
    </location>
</feature>
<dbReference type="InParanoid" id="Q4U8W6"/>
<evidence type="ECO:0000256" key="1">
    <source>
        <dbReference type="SAM" id="Phobius"/>
    </source>
</evidence>
<feature type="transmembrane region" description="Helical" evidence="1">
    <location>
        <begin position="210"/>
        <end position="234"/>
    </location>
</feature>
<evidence type="ECO:0000313" key="2">
    <source>
        <dbReference type="EMBL" id="CAI76737.1"/>
    </source>
</evidence>
<keyword evidence="3" id="KW-1185">Reference proteome</keyword>
<name>Q4U8W6_THEAN</name>
<proteinExistence type="predicted"/>
<dbReference type="OMA" id="HYLGYKL"/>
<protein>
    <submittedName>
        <fullName evidence="2">Uncharacterized protein</fullName>
    </submittedName>
</protein>
<evidence type="ECO:0000313" key="3">
    <source>
        <dbReference type="Proteomes" id="UP000001950"/>
    </source>
</evidence>
<dbReference type="Proteomes" id="UP000001950">
    <property type="component" value="Chromosome 4"/>
</dbReference>
<dbReference type="RefSeq" id="XP_953362.1">
    <property type="nucleotide sequence ID" value="XM_948269.1"/>
</dbReference>
<reference evidence="2 3" key="1">
    <citation type="journal article" date="2005" name="Science">
        <title>Genome of the host-cell transforming parasite Theileria annulata compared with T. parva.</title>
        <authorList>
            <person name="Pain A."/>
            <person name="Renauld H."/>
            <person name="Berriman M."/>
            <person name="Murphy L."/>
            <person name="Yeats C.A."/>
            <person name="Weir W."/>
            <person name="Kerhornou A."/>
            <person name="Aslett M."/>
            <person name="Bishop R."/>
            <person name="Bouchier C."/>
            <person name="Cochet M."/>
            <person name="Coulson R.M.R."/>
            <person name="Cronin A."/>
            <person name="de Villiers E.P."/>
            <person name="Fraser A."/>
            <person name="Fosker N."/>
            <person name="Gardner M."/>
            <person name="Goble A."/>
            <person name="Griffiths-Jones S."/>
            <person name="Harris D.E."/>
            <person name="Katzer F."/>
            <person name="Larke N."/>
            <person name="Lord A."/>
            <person name="Maser P."/>
            <person name="McKellar S."/>
            <person name="Mooney P."/>
            <person name="Morton F."/>
            <person name="Nene V."/>
            <person name="O'Neil S."/>
            <person name="Price C."/>
            <person name="Quail M.A."/>
            <person name="Rabbinowitsch E."/>
            <person name="Rawlings N.D."/>
            <person name="Rutter S."/>
            <person name="Saunders D."/>
            <person name="Seeger K."/>
            <person name="Shah T."/>
            <person name="Squares R."/>
            <person name="Squares S."/>
            <person name="Tivey A."/>
            <person name="Walker A.R."/>
            <person name="Woodward J."/>
            <person name="Dobbelaere D.A.E."/>
            <person name="Langsley G."/>
            <person name="Rajandream M.A."/>
            <person name="McKeever D."/>
            <person name="Shiels B."/>
            <person name="Tait A."/>
            <person name="Barrell B.G."/>
            <person name="Hall N."/>
        </authorList>
    </citation>
    <scope>NUCLEOTIDE SEQUENCE [LARGE SCALE GENOMIC DNA]</scope>
    <source>
        <strain evidence="3">Ankara</strain>
    </source>
</reference>
<keyword evidence="1" id="KW-0472">Membrane</keyword>
<gene>
    <name evidence="2" type="ORF">TA10300</name>
</gene>
<accession>Q4U8W6</accession>
<dbReference type="eggNOG" id="ENOG502TN6H">
    <property type="taxonomic scope" value="Eukaryota"/>
</dbReference>
<feature type="transmembrane region" description="Helical" evidence="1">
    <location>
        <begin position="298"/>
        <end position="319"/>
    </location>
</feature>
<dbReference type="EMBL" id="CR940353">
    <property type="protein sequence ID" value="CAI76737.1"/>
    <property type="molecule type" value="Genomic_DNA"/>
</dbReference>
<feature type="transmembrane region" description="Helical" evidence="1">
    <location>
        <begin position="21"/>
        <end position="49"/>
    </location>
</feature>
<dbReference type="KEGG" id="tan:TA10300"/>
<sequence>MNKNKPSSKSLSAYVDLYFPNVAISLVHSLLVFLSYFINNFLFNCYYLVVSKTFFSLFKCLNNLYTGNLYFLTKWLEYSVSYFVVFTWLRRYSSKFDGYAFHHLFHYRYGIINFKDMISRVLGTLSAASFFGYLYQKYFNVNNNAYNSSLKKTLYKMLESNTCHTLMEWLVYSNFKKSERNSFTRKFLSGLLVLPSLKYEDRYYDLAEKYVALLFEYFVVEFTFSLFLYTLSYLFLRSRTTPKANMMLNTIIRGVFVTCGNLFLSKLEGLFYKNNCCSGKVTLDESKSLVLFFEERNVLLLLVRITSSLLAAYLIPLFLPMPSIMCLRSYKDLFPNTSLEGKLYRTDLCGSFYVRNEGDLKGDVSNSKWPESSLGSLFSKLEEYLDKKLSHKKQTDKRIDYRN</sequence>
<dbReference type="VEuPathDB" id="PiroplasmaDB:TA10300"/>
<keyword evidence="1" id="KW-0812">Transmembrane</keyword>